<keyword evidence="1 2" id="KW-0238">DNA-binding</keyword>
<feature type="compositionally biased region" description="Basic and acidic residues" evidence="3">
    <location>
        <begin position="1"/>
        <end position="12"/>
    </location>
</feature>
<dbReference type="EMBL" id="WBMO01000001">
    <property type="protein sequence ID" value="MDV2476658.1"/>
    <property type="molecule type" value="Genomic_DNA"/>
</dbReference>
<dbReference type="PROSITE" id="PS01081">
    <property type="entry name" value="HTH_TETR_1"/>
    <property type="match status" value="1"/>
</dbReference>
<evidence type="ECO:0000313" key="6">
    <source>
        <dbReference type="Proteomes" id="UP001275440"/>
    </source>
</evidence>
<feature type="DNA-binding region" description="H-T-H motif" evidence="2">
    <location>
        <begin position="61"/>
        <end position="80"/>
    </location>
</feature>
<feature type="compositionally biased region" description="Low complexity" evidence="3">
    <location>
        <begin position="16"/>
        <end position="34"/>
    </location>
</feature>
<keyword evidence="6" id="KW-1185">Reference proteome</keyword>
<reference evidence="5 6" key="1">
    <citation type="submission" date="2019-10" db="EMBL/GenBank/DDBJ databases">
        <title>Draft Genome Assembly of Rhodococcus zopfii DSM44189.</title>
        <authorList>
            <person name="Sutton J.M."/>
            <person name="Akob D.M."/>
            <person name="Bushman T.J."/>
        </authorList>
    </citation>
    <scope>NUCLEOTIDE SEQUENCE [LARGE SCALE GENOMIC DNA]</scope>
    <source>
        <strain evidence="5 6">DSM 44189</strain>
    </source>
</reference>
<dbReference type="InterPro" id="IPR036271">
    <property type="entry name" value="Tet_transcr_reg_TetR-rel_C_sf"/>
</dbReference>
<accession>A0ABU3WRU6</accession>
<dbReference type="PROSITE" id="PS50977">
    <property type="entry name" value="HTH_TETR_2"/>
    <property type="match status" value="1"/>
</dbReference>
<dbReference type="Pfam" id="PF00440">
    <property type="entry name" value="TetR_N"/>
    <property type="match status" value="1"/>
</dbReference>
<evidence type="ECO:0000256" key="3">
    <source>
        <dbReference type="SAM" id="MobiDB-lite"/>
    </source>
</evidence>
<evidence type="ECO:0000313" key="5">
    <source>
        <dbReference type="EMBL" id="MDV2476658.1"/>
    </source>
</evidence>
<protein>
    <submittedName>
        <fullName evidence="5">TetR/AcrR family transcriptional regulator</fullName>
    </submittedName>
</protein>
<dbReference type="InterPro" id="IPR041490">
    <property type="entry name" value="KstR2_TetR_C"/>
</dbReference>
<dbReference type="Pfam" id="PF17932">
    <property type="entry name" value="TetR_C_24"/>
    <property type="match status" value="1"/>
</dbReference>
<dbReference type="PANTHER" id="PTHR30055:SF200">
    <property type="entry name" value="HTH-TYPE TRANSCRIPTIONAL REPRESSOR BDCR"/>
    <property type="match status" value="1"/>
</dbReference>
<comment type="caution">
    <text evidence="5">The sequence shown here is derived from an EMBL/GenBank/DDBJ whole genome shotgun (WGS) entry which is preliminary data.</text>
</comment>
<evidence type="ECO:0000259" key="4">
    <source>
        <dbReference type="PROSITE" id="PS50977"/>
    </source>
</evidence>
<evidence type="ECO:0000256" key="2">
    <source>
        <dbReference type="PROSITE-ProRule" id="PRU00335"/>
    </source>
</evidence>
<feature type="domain" description="HTH tetR-type" evidence="4">
    <location>
        <begin position="38"/>
        <end position="98"/>
    </location>
</feature>
<proteinExistence type="predicted"/>
<dbReference type="InterPro" id="IPR009057">
    <property type="entry name" value="Homeodomain-like_sf"/>
</dbReference>
<gene>
    <name evidence="5" type="ORF">F8M49_17445</name>
</gene>
<dbReference type="Proteomes" id="UP001275440">
    <property type="component" value="Unassembled WGS sequence"/>
</dbReference>
<dbReference type="InterPro" id="IPR001647">
    <property type="entry name" value="HTH_TetR"/>
</dbReference>
<dbReference type="SUPFAM" id="SSF48498">
    <property type="entry name" value="Tetracyclin repressor-like, C-terminal domain"/>
    <property type="match status" value="1"/>
</dbReference>
<dbReference type="InterPro" id="IPR050109">
    <property type="entry name" value="HTH-type_TetR-like_transc_reg"/>
</dbReference>
<dbReference type="SUPFAM" id="SSF46689">
    <property type="entry name" value="Homeodomain-like"/>
    <property type="match status" value="1"/>
</dbReference>
<dbReference type="PRINTS" id="PR00455">
    <property type="entry name" value="HTHTETR"/>
</dbReference>
<dbReference type="InterPro" id="IPR023772">
    <property type="entry name" value="DNA-bd_HTH_TetR-type_CS"/>
</dbReference>
<organism evidence="5 6">
    <name type="scientific">Rhodococcus zopfii</name>
    <dbReference type="NCBI Taxonomy" id="43772"/>
    <lineage>
        <taxon>Bacteria</taxon>
        <taxon>Bacillati</taxon>
        <taxon>Actinomycetota</taxon>
        <taxon>Actinomycetes</taxon>
        <taxon>Mycobacteriales</taxon>
        <taxon>Nocardiaceae</taxon>
        <taxon>Rhodococcus</taxon>
    </lineage>
</organism>
<dbReference type="Gene3D" id="1.10.357.10">
    <property type="entry name" value="Tetracycline Repressor, domain 2"/>
    <property type="match status" value="1"/>
</dbReference>
<sequence>MHDVNEHHDRQDGPLTDSTDTAPPADTTGPGALTGVKSEVARRLVLSAVDSFARRGYHATTTRDISVGAGLSPAALYVHFPSKEEVLFEASRIGHRFVLDTITAAAAGADGPVDRIRAIVDRFVRIHAEHHTMCRVAQYELHALTDEHYREIAEIRRATDAVIRDEIQRGVDSGAFTVGDVPTAALAILSLGIDVSRWYQPGRMAIDALAGNYVALVLSMLGAGQGTMPA</sequence>
<name>A0ABU3WRU6_9NOCA</name>
<dbReference type="PANTHER" id="PTHR30055">
    <property type="entry name" value="HTH-TYPE TRANSCRIPTIONAL REGULATOR RUTR"/>
    <property type="match status" value="1"/>
</dbReference>
<feature type="region of interest" description="Disordered" evidence="3">
    <location>
        <begin position="1"/>
        <end position="34"/>
    </location>
</feature>
<evidence type="ECO:0000256" key="1">
    <source>
        <dbReference type="ARBA" id="ARBA00023125"/>
    </source>
</evidence>